<evidence type="ECO:0000313" key="4">
    <source>
        <dbReference type="Proteomes" id="UP000215005"/>
    </source>
</evidence>
<keyword evidence="4" id="KW-1185">Reference proteome</keyword>
<gene>
    <name evidence="3" type="ORF">CDO52_20005</name>
</gene>
<dbReference type="InterPro" id="IPR050300">
    <property type="entry name" value="GDXG_lipolytic_enzyme"/>
</dbReference>
<feature type="domain" description="Alpha/beta hydrolase fold-3" evidence="2">
    <location>
        <begin position="64"/>
        <end position="264"/>
    </location>
</feature>
<dbReference type="Proteomes" id="UP000215005">
    <property type="component" value="Chromosome"/>
</dbReference>
<proteinExistence type="predicted"/>
<evidence type="ECO:0000313" key="3">
    <source>
        <dbReference type="EMBL" id="ASU84781.1"/>
    </source>
</evidence>
<dbReference type="InterPro" id="IPR029058">
    <property type="entry name" value="AB_hydrolase_fold"/>
</dbReference>
<dbReference type="PANTHER" id="PTHR48081:SF8">
    <property type="entry name" value="ALPHA_BETA HYDROLASE FOLD-3 DOMAIN-CONTAINING PROTEIN-RELATED"/>
    <property type="match status" value="1"/>
</dbReference>
<dbReference type="SUPFAM" id="SSF53474">
    <property type="entry name" value="alpha/beta-Hydrolases"/>
    <property type="match status" value="1"/>
</dbReference>
<evidence type="ECO:0000259" key="2">
    <source>
        <dbReference type="Pfam" id="PF07859"/>
    </source>
</evidence>
<sequence>MPTTTRIDATADERAAVRELLSAWPLAIADIPADADTTDLLPHTGGVPGGWVDADRRGISAGVLMYVHGGGFRFTNPDAERVLTYRLSRATGRPGLRVDFRLVPDHPFPAAIEDVTAAYRSLLDQGVPASRIILAGESSGGTLLLSSLLVLKEEGTALPGGAVAVGPLTDLTFSSPSMTANEGKDIISGVGDDSLAQDYLNGAAPDEAPQSPLFGDLRGLPPVLLAAGGDELMLDDARRFADAATAAGVDATLDIYEGMPHVFHAVILNEAIPQTGTTFLSRLSAWVDHLDSGA</sequence>
<dbReference type="KEGG" id="ngv:CDO52_20005"/>
<organism evidence="3 4">
    <name type="scientific">Nocardiopsis gilva YIM 90087</name>
    <dbReference type="NCBI Taxonomy" id="1235441"/>
    <lineage>
        <taxon>Bacteria</taxon>
        <taxon>Bacillati</taxon>
        <taxon>Actinomycetota</taxon>
        <taxon>Actinomycetes</taxon>
        <taxon>Streptosporangiales</taxon>
        <taxon>Nocardiopsidaceae</taxon>
        <taxon>Nocardiopsis</taxon>
    </lineage>
</organism>
<dbReference type="Pfam" id="PF07859">
    <property type="entry name" value="Abhydrolase_3"/>
    <property type="match status" value="1"/>
</dbReference>
<evidence type="ECO:0000256" key="1">
    <source>
        <dbReference type="ARBA" id="ARBA00022801"/>
    </source>
</evidence>
<dbReference type="RefSeq" id="WP_017619329.1">
    <property type="nucleotide sequence ID" value="NZ_ANBG01000236.1"/>
</dbReference>
<dbReference type="Gene3D" id="3.40.50.1820">
    <property type="entry name" value="alpha/beta hydrolase"/>
    <property type="match status" value="1"/>
</dbReference>
<dbReference type="PANTHER" id="PTHR48081">
    <property type="entry name" value="AB HYDROLASE SUPERFAMILY PROTEIN C4A8.06C"/>
    <property type="match status" value="1"/>
</dbReference>
<dbReference type="InterPro" id="IPR013094">
    <property type="entry name" value="AB_hydrolase_3"/>
</dbReference>
<name>A0A223S9J6_9ACTN</name>
<accession>A0A223S9J6</accession>
<dbReference type="EMBL" id="CP022753">
    <property type="protein sequence ID" value="ASU84781.1"/>
    <property type="molecule type" value="Genomic_DNA"/>
</dbReference>
<protein>
    <recommendedName>
        <fullName evidence="2">Alpha/beta hydrolase fold-3 domain-containing protein</fullName>
    </recommendedName>
</protein>
<dbReference type="GO" id="GO:0016787">
    <property type="term" value="F:hydrolase activity"/>
    <property type="evidence" value="ECO:0007669"/>
    <property type="project" value="UniProtKB-KW"/>
</dbReference>
<keyword evidence="1" id="KW-0378">Hydrolase</keyword>
<dbReference type="AlphaFoldDB" id="A0A223S9J6"/>
<reference evidence="3 4" key="1">
    <citation type="submission" date="2017-08" db="EMBL/GenBank/DDBJ databases">
        <title>The complete genome sequence of Nocardiopsis gilva YIM 90087.</title>
        <authorList>
            <person name="Yin M."/>
            <person name="Tang S."/>
        </authorList>
    </citation>
    <scope>NUCLEOTIDE SEQUENCE [LARGE SCALE GENOMIC DNA]</scope>
    <source>
        <strain evidence="3 4">YIM 90087</strain>
    </source>
</reference>